<evidence type="ECO:0000256" key="6">
    <source>
        <dbReference type="PIRSR" id="PIRSR617867-1"/>
    </source>
</evidence>
<feature type="active site" evidence="6">
    <location>
        <position position="15"/>
    </location>
</feature>
<feature type="domain" description="Phosphotyrosine protein phosphatase I" evidence="7">
    <location>
        <begin position="3"/>
        <end position="145"/>
    </location>
</feature>
<dbReference type="InterPro" id="IPR036196">
    <property type="entry name" value="Ptyr_pPase_sf"/>
</dbReference>
<reference evidence="8 9" key="1">
    <citation type="submission" date="2014-10" db="EMBL/GenBank/DDBJ databases">
        <title>Genome sequencing of Vibrio sinaloensis T08.</title>
        <authorList>
            <person name="Chan K.-G."/>
            <person name="Mohamad N.I."/>
        </authorList>
    </citation>
    <scope>NUCLEOTIDE SEQUENCE [LARGE SCALE GENOMIC DNA]</scope>
    <source>
        <strain evidence="8 9">T08</strain>
    </source>
</reference>
<evidence type="ECO:0000256" key="3">
    <source>
        <dbReference type="ARBA" id="ARBA00022801"/>
    </source>
</evidence>
<evidence type="ECO:0000256" key="4">
    <source>
        <dbReference type="ARBA" id="ARBA00022912"/>
    </source>
</evidence>
<protein>
    <recommendedName>
        <fullName evidence="2">protein-tyrosine-phosphatase</fullName>
        <ecNumber evidence="2">3.1.3.48</ecNumber>
    </recommendedName>
</protein>
<dbReference type="RefSeq" id="WP_038188291.1">
    <property type="nucleotide sequence ID" value="NZ_JRWP01000004.1"/>
</dbReference>
<organism evidence="8 9">
    <name type="scientific">Photobacterium sp. (strain ATCC 43367)</name>
    <dbReference type="NCBI Taxonomy" id="379097"/>
    <lineage>
        <taxon>Bacteria</taxon>
        <taxon>Pseudomonadati</taxon>
        <taxon>Pseudomonadota</taxon>
        <taxon>Gammaproteobacteria</taxon>
        <taxon>Vibrionales</taxon>
        <taxon>Vibrionaceae</taxon>
        <taxon>Vibrio</taxon>
        <taxon>Vibrio oreintalis group</taxon>
    </lineage>
</organism>
<evidence type="ECO:0000313" key="8">
    <source>
        <dbReference type="EMBL" id="KGY10121.1"/>
    </source>
</evidence>
<dbReference type="SUPFAM" id="SSF52788">
    <property type="entry name" value="Phosphotyrosine protein phosphatases I"/>
    <property type="match status" value="1"/>
</dbReference>
<evidence type="ECO:0000256" key="1">
    <source>
        <dbReference type="ARBA" id="ARBA00011063"/>
    </source>
</evidence>
<dbReference type="EC" id="3.1.3.48" evidence="2"/>
<dbReference type="Proteomes" id="UP000030451">
    <property type="component" value="Unassembled WGS sequence"/>
</dbReference>
<comment type="catalytic activity">
    <reaction evidence="5">
        <text>O-phospho-L-tyrosyl-[protein] + H2O = L-tyrosyl-[protein] + phosphate</text>
        <dbReference type="Rhea" id="RHEA:10684"/>
        <dbReference type="Rhea" id="RHEA-COMP:10136"/>
        <dbReference type="Rhea" id="RHEA-COMP:20101"/>
        <dbReference type="ChEBI" id="CHEBI:15377"/>
        <dbReference type="ChEBI" id="CHEBI:43474"/>
        <dbReference type="ChEBI" id="CHEBI:46858"/>
        <dbReference type="ChEBI" id="CHEBI:61978"/>
        <dbReference type="EC" id="3.1.3.48"/>
    </reaction>
</comment>
<dbReference type="Pfam" id="PF01451">
    <property type="entry name" value="LMWPc"/>
    <property type="match status" value="1"/>
</dbReference>
<dbReference type="OrthoDB" id="9784339at2"/>
<evidence type="ECO:0000256" key="2">
    <source>
        <dbReference type="ARBA" id="ARBA00013064"/>
    </source>
</evidence>
<dbReference type="EMBL" id="JRWP01000004">
    <property type="protein sequence ID" value="KGY10121.1"/>
    <property type="molecule type" value="Genomic_DNA"/>
</dbReference>
<dbReference type="AlphaFoldDB" id="A0A0A5I2S6"/>
<sequence>MFKRVLVVCSGNICRSPLAQVLLSRLLPNISFDSAGVLVDHHDLSAHPAVNNSRIVAKENGLDLSNHKAKQLTSELIDDCDLILVMTHEHLEQVAQIGRGARAKALLLGQWIGVGEIEDPIGKDIDAFRQSYELLEKACLSWSKRLSK</sequence>
<dbReference type="GO" id="GO:0004725">
    <property type="term" value="F:protein tyrosine phosphatase activity"/>
    <property type="evidence" value="ECO:0007669"/>
    <property type="project" value="UniProtKB-EC"/>
</dbReference>
<evidence type="ECO:0000313" key="9">
    <source>
        <dbReference type="Proteomes" id="UP000030451"/>
    </source>
</evidence>
<comment type="similarity">
    <text evidence="1">Belongs to the low molecular weight phosphotyrosine protein phosphatase family.</text>
</comment>
<dbReference type="PANTHER" id="PTHR11717">
    <property type="entry name" value="LOW MOLECULAR WEIGHT PROTEIN TYROSINE PHOSPHATASE"/>
    <property type="match status" value="1"/>
</dbReference>
<dbReference type="STRING" id="379097.SE23_06360"/>
<gene>
    <name evidence="8" type="ORF">NM06_04185</name>
</gene>
<keyword evidence="4" id="KW-0904">Protein phosphatase</keyword>
<comment type="caution">
    <text evidence="8">The sequence shown here is derived from an EMBL/GenBank/DDBJ whole genome shotgun (WGS) entry which is preliminary data.</text>
</comment>
<dbReference type="InterPro" id="IPR017867">
    <property type="entry name" value="Tyr_phospatase_low_mol_wt"/>
</dbReference>
<dbReference type="CDD" id="cd16343">
    <property type="entry name" value="LMWPTP"/>
    <property type="match status" value="1"/>
</dbReference>
<dbReference type="Gene3D" id="3.40.50.2300">
    <property type="match status" value="1"/>
</dbReference>
<keyword evidence="3" id="KW-0378">Hydrolase</keyword>
<feature type="active site" description="Nucleophile" evidence="6">
    <location>
        <position position="9"/>
    </location>
</feature>
<feature type="active site" description="Proton donor" evidence="6">
    <location>
        <position position="119"/>
    </location>
</feature>
<proteinExistence type="inferred from homology"/>
<evidence type="ECO:0000256" key="5">
    <source>
        <dbReference type="ARBA" id="ARBA00051722"/>
    </source>
</evidence>
<name>A0A0A5I2S6_PHOS4</name>
<accession>A0A0A5I2S6</accession>
<dbReference type="InterPro" id="IPR050438">
    <property type="entry name" value="LMW_PTPase"/>
</dbReference>
<dbReference type="PANTHER" id="PTHR11717:SF31">
    <property type="entry name" value="LOW MOLECULAR WEIGHT PROTEIN-TYROSINE-PHOSPHATASE ETP-RELATED"/>
    <property type="match status" value="1"/>
</dbReference>
<dbReference type="InterPro" id="IPR023485">
    <property type="entry name" value="Ptyr_pPase"/>
</dbReference>
<dbReference type="PRINTS" id="PR00719">
    <property type="entry name" value="LMWPTPASE"/>
</dbReference>
<evidence type="ECO:0000259" key="7">
    <source>
        <dbReference type="SMART" id="SM00226"/>
    </source>
</evidence>
<dbReference type="SMART" id="SM00226">
    <property type="entry name" value="LMWPc"/>
    <property type="match status" value="1"/>
</dbReference>